<evidence type="ECO:0000313" key="3">
    <source>
        <dbReference type="Proteomes" id="UP000265520"/>
    </source>
</evidence>
<proteinExistence type="predicted"/>
<dbReference type="AlphaFoldDB" id="A0A392MMT1"/>
<evidence type="ECO:0000313" key="2">
    <source>
        <dbReference type="EMBL" id="MCH88816.1"/>
    </source>
</evidence>
<sequence>MGLDKTLTTNTIKELELNQIESKEDALVSNLQSDTRDANLESQIEDVEEPRDEQVMEHSNQTQEGRGEENLATTNPSGNPTTQVHQAEETLEGMTVNSENIGSLSGTRK</sequence>
<feature type="compositionally biased region" description="Polar residues" evidence="1">
    <location>
        <begin position="95"/>
        <end position="109"/>
    </location>
</feature>
<reference evidence="2 3" key="1">
    <citation type="journal article" date="2018" name="Front. Plant Sci.">
        <title>Red Clover (Trifolium pratense) and Zigzag Clover (T. medium) - A Picture of Genomic Similarities and Differences.</title>
        <authorList>
            <person name="Dluhosova J."/>
            <person name="Istvanek J."/>
            <person name="Nedelnik J."/>
            <person name="Repkova J."/>
        </authorList>
    </citation>
    <scope>NUCLEOTIDE SEQUENCE [LARGE SCALE GENOMIC DNA]</scope>
    <source>
        <strain evidence="3">cv. 10/8</strain>
        <tissue evidence="2">Leaf</tissue>
    </source>
</reference>
<feature type="region of interest" description="Disordered" evidence="1">
    <location>
        <begin position="30"/>
        <end position="109"/>
    </location>
</feature>
<evidence type="ECO:0000256" key="1">
    <source>
        <dbReference type="SAM" id="MobiDB-lite"/>
    </source>
</evidence>
<dbReference type="EMBL" id="LXQA010014909">
    <property type="protein sequence ID" value="MCH88816.1"/>
    <property type="molecule type" value="Genomic_DNA"/>
</dbReference>
<gene>
    <name evidence="2" type="ORF">A2U01_0009709</name>
</gene>
<feature type="compositionally biased region" description="Polar residues" evidence="1">
    <location>
        <begin position="71"/>
        <end position="85"/>
    </location>
</feature>
<name>A0A392MMT1_9FABA</name>
<comment type="caution">
    <text evidence="2">The sequence shown here is derived from an EMBL/GenBank/DDBJ whole genome shotgun (WGS) entry which is preliminary data.</text>
</comment>
<protein>
    <submittedName>
        <fullName evidence="2">Uncharacterized protein</fullName>
    </submittedName>
</protein>
<dbReference type="Proteomes" id="UP000265520">
    <property type="component" value="Unassembled WGS sequence"/>
</dbReference>
<organism evidence="2 3">
    <name type="scientific">Trifolium medium</name>
    <dbReference type="NCBI Taxonomy" id="97028"/>
    <lineage>
        <taxon>Eukaryota</taxon>
        <taxon>Viridiplantae</taxon>
        <taxon>Streptophyta</taxon>
        <taxon>Embryophyta</taxon>
        <taxon>Tracheophyta</taxon>
        <taxon>Spermatophyta</taxon>
        <taxon>Magnoliopsida</taxon>
        <taxon>eudicotyledons</taxon>
        <taxon>Gunneridae</taxon>
        <taxon>Pentapetalae</taxon>
        <taxon>rosids</taxon>
        <taxon>fabids</taxon>
        <taxon>Fabales</taxon>
        <taxon>Fabaceae</taxon>
        <taxon>Papilionoideae</taxon>
        <taxon>50 kb inversion clade</taxon>
        <taxon>NPAAA clade</taxon>
        <taxon>Hologalegina</taxon>
        <taxon>IRL clade</taxon>
        <taxon>Trifolieae</taxon>
        <taxon>Trifolium</taxon>
    </lineage>
</organism>
<keyword evidence="3" id="KW-1185">Reference proteome</keyword>
<accession>A0A392MMT1</accession>